<dbReference type="Proteomes" id="UP000654993">
    <property type="component" value="Unassembled WGS sequence"/>
</dbReference>
<dbReference type="RefSeq" id="WP_200967417.1">
    <property type="nucleotide sequence ID" value="NZ_BMAQ01000038.1"/>
</dbReference>
<evidence type="ECO:0000313" key="1">
    <source>
        <dbReference type="EMBL" id="GFR39206.1"/>
    </source>
</evidence>
<accession>A0A916QEB9</accession>
<gene>
    <name evidence="1" type="ORF">PRECH8_25020</name>
</gene>
<reference evidence="1" key="1">
    <citation type="submission" date="2020-08" db="EMBL/GenBank/DDBJ databases">
        <authorList>
            <person name="Uke A."/>
            <person name="Chhe C."/>
            <person name="Baramee S."/>
            <person name="Kosugi A."/>
        </authorList>
    </citation>
    <scope>NUCLEOTIDE SEQUENCE</scope>
    <source>
        <strain evidence="1">DA-C8</strain>
    </source>
</reference>
<organism evidence="1 2">
    <name type="scientific">Insulibacter thermoxylanivorax</name>
    <dbReference type="NCBI Taxonomy" id="2749268"/>
    <lineage>
        <taxon>Bacteria</taxon>
        <taxon>Bacillati</taxon>
        <taxon>Bacillota</taxon>
        <taxon>Bacilli</taxon>
        <taxon>Bacillales</taxon>
        <taxon>Paenibacillaceae</taxon>
        <taxon>Insulibacter</taxon>
    </lineage>
</organism>
<dbReference type="EMBL" id="BMAQ01000038">
    <property type="protein sequence ID" value="GFR39206.1"/>
    <property type="molecule type" value="Genomic_DNA"/>
</dbReference>
<name>A0A916QEB9_9BACL</name>
<sequence length="342" mass="39411">MTGIVTYKIRMSQTGRLSHLPDSQRIFGALIYLYDELYSSEEASALVSKIRDGEVYLALSNLLPRGYLPVPQPYLYDRLNRKSEGQNQNDQRTLKQIYKAIKDRTYAPWEQIKQMLAVDSKVDLVYPYAKLRSAYHIHAAIDSLRYDMPGLDSNVYSVPELAVEEILARKTEARLIQEFDLFLAADDHPECLKLIQALEQAKEQGRRFFLGPRASQGLNTFIIKEIDQEPQERTDQSKNNAYLNLGMLLPQKIDFKSSSLKLYTSERRPYHVPEGWDQKEFSRKFISFIDIGSIVYVKEGLQKAGQSIPSPYNQSRDIVFGNAYLMPLDMKLEVMEDDRSNS</sequence>
<reference evidence="1" key="2">
    <citation type="journal article" date="2021" name="Data Brief">
        <title>Draft genome sequence data of the facultative, thermophilic, xylanolytic bacterium Paenibacillus sp. strain DA-C8.</title>
        <authorList>
            <person name="Chhe C."/>
            <person name="Uke A."/>
            <person name="Baramee S."/>
            <person name="Ungkulpasvich U."/>
            <person name="Tachaapaikoon C."/>
            <person name="Pason P."/>
            <person name="Waeonukul R."/>
            <person name="Ratanakhanokchai K."/>
            <person name="Kosugi A."/>
        </authorList>
    </citation>
    <scope>NUCLEOTIDE SEQUENCE</scope>
    <source>
        <strain evidence="1">DA-C8</strain>
    </source>
</reference>
<comment type="caution">
    <text evidence="1">The sequence shown here is derived from an EMBL/GenBank/DDBJ whole genome shotgun (WGS) entry which is preliminary data.</text>
</comment>
<protein>
    <submittedName>
        <fullName evidence="1">Uncharacterized protein</fullName>
    </submittedName>
</protein>
<keyword evidence="2" id="KW-1185">Reference proteome</keyword>
<proteinExistence type="predicted"/>
<evidence type="ECO:0000313" key="2">
    <source>
        <dbReference type="Proteomes" id="UP000654993"/>
    </source>
</evidence>
<dbReference type="AlphaFoldDB" id="A0A916QEB9"/>